<reference evidence="1 2" key="1">
    <citation type="journal article" date="2018" name="Nat. Ecol. Evol.">
        <title>Shark genomes provide insights into elasmobranch evolution and the origin of vertebrates.</title>
        <authorList>
            <person name="Hara Y"/>
            <person name="Yamaguchi K"/>
            <person name="Onimaru K"/>
            <person name="Kadota M"/>
            <person name="Koyanagi M"/>
            <person name="Keeley SD"/>
            <person name="Tatsumi K"/>
            <person name="Tanaka K"/>
            <person name="Motone F"/>
            <person name="Kageyama Y"/>
            <person name="Nozu R"/>
            <person name="Adachi N"/>
            <person name="Nishimura O"/>
            <person name="Nakagawa R"/>
            <person name="Tanegashima C"/>
            <person name="Kiyatake I"/>
            <person name="Matsumoto R"/>
            <person name="Murakumo K"/>
            <person name="Nishida K"/>
            <person name="Terakita A"/>
            <person name="Kuratani S"/>
            <person name="Sato K"/>
            <person name="Hyodo S Kuraku.S."/>
        </authorList>
    </citation>
    <scope>NUCLEOTIDE SEQUENCE [LARGE SCALE GENOMIC DNA]</scope>
</reference>
<dbReference type="OrthoDB" id="549905at2759"/>
<evidence type="ECO:0000313" key="1">
    <source>
        <dbReference type="EMBL" id="GCB66164.1"/>
    </source>
</evidence>
<protein>
    <submittedName>
        <fullName evidence="1">Uncharacterized protein</fullName>
    </submittedName>
</protein>
<dbReference type="EMBL" id="BFAA01004262">
    <property type="protein sequence ID" value="GCB66164.1"/>
    <property type="molecule type" value="Genomic_DNA"/>
</dbReference>
<dbReference type="AlphaFoldDB" id="A0A401NZ79"/>
<comment type="caution">
    <text evidence="1">The sequence shown here is derived from an EMBL/GenBank/DDBJ whole genome shotgun (WGS) entry which is preliminary data.</text>
</comment>
<organism evidence="1 2">
    <name type="scientific">Scyliorhinus torazame</name>
    <name type="common">Cloudy catshark</name>
    <name type="synonym">Catulus torazame</name>
    <dbReference type="NCBI Taxonomy" id="75743"/>
    <lineage>
        <taxon>Eukaryota</taxon>
        <taxon>Metazoa</taxon>
        <taxon>Chordata</taxon>
        <taxon>Craniata</taxon>
        <taxon>Vertebrata</taxon>
        <taxon>Chondrichthyes</taxon>
        <taxon>Elasmobranchii</taxon>
        <taxon>Galeomorphii</taxon>
        <taxon>Galeoidea</taxon>
        <taxon>Carcharhiniformes</taxon>
        <taxon>Scyliorhinidae</taxon>
        <taxon>Scyliorhinus</taxon>
    </lineage>
</organism>
<dbReference type="STRING" id="75743.A0A401NZ79"/>
<proteinExistence type="predicted"/>
<gene>
    <name evidence="1" type="ORF">scyTo_0010061</name>
</gene>
<name>A0A401NZ79_SCYTO</name>
<sequence>MEVRRHLVEAASKENLPIKLSLGRVTPEQLHSYVQLFKNNLKALENHCGLLQLTMATVQTLGHGCYSKWDNFLAFERLLLQRIGCHPVKLQGQRSDMARTKVLLKTV</sequence>
<evidence type="ECO:0000313" key="2">
    <source>
        <dbReference type="Proteomes" id="UP000288216"/>
    </source>
</evidence>
<dbReference type="Proteomes" id="UP000288216">
    <property type="component" value="Unassembled WGS sequence"/>
</dbReference>
<accession>A0A401NZ79</accession>
<keyword evidence="2" id="KW-1185">Reference proteome</keyword>